<reference evidence="2 3" key="2">
    <citation type="submission" date="2018-11" db="EMBL/GenBank/DDBJ databases">
        <authorList>
            <consortium name="Pathogen Informatics"/>
        </authorList>
    </citation>
    <scope>NUCLEOTIDE SEQUENCE [LARGE SCALE GENOMIC DNA]</scope>
</reference>
<dbReference type="EMBL" id="UZAE01001834">
    <property type="protein sequence ID" value="VDN99106.1"/>
    <property type="molecule type" value="Genomic_DNA"/>
</dbReference>
<organism evidence="4">
    <name type="scientific">Rodentolepis nana</name>
    <name type="common">Dwarf tapeworm</name>
    <name type="synonym">Hymenolepis nana</name>
    <dbReference type="NCBI Taxonomy" id="102285"/>
    <lineage>
        <taxon>Eukaryota</taxon>
        <taxon>Metazoa</taxon>
        <taxon>Spiralia</taxon>
        <taxon>Lophotrochozoa</taxon>
        <taxon>Platyhelminthes</taxon>
        <taxon>Cestoda</taxon>
        <taxon>Eucestoda</taxon>
        <taxon>Cyclophyllidea</taxon>
        <taxon>Hymenolepididae</taxon>
        <taxon>Rodentolepis</taxon>
    </lineage>
</organism>
<evidence type="ECO:0000313" key="3">
    <source>
        <dbReference type="Proteomes" id="UP000278807"/>
    </source>
</evidence>
<dbReference type="Proteomes" id="UP000278807">
    <property type="component" value="Unassembled WGS sequence"/>
</dbReference>
<dbReference type="STRING" id="102285.A0A0R3T860"/>
<evidence type="ECO:0000259" key="1">
    <source>
        <dbReference type="Pfam" id="PF00010"/>
    </source>
</evidence>
<reference evidence="4" key="1">
    <citation type="submission" date="2017-02" db="UniProtKB">
        <authorList>
            <consortium name="WormBaseParasite"/>
        </authorList>
    </citation>
    <scope>IDENTIFICATION</scope>
</reference>
<dbReference type="SUPFAM" id="SSF47459">
    <property type="entry name" value="HLH, helix-loop-helix DNA-binding domain"/>
    <property type="match status" value="1"/>
</dbReference>
<sequence>MTAVRLRSTKYNYDECCSIDHCLDQLKRMVPTTCDCNEVKQLDLLQSVINYIQDLEVLLADENASTSFTDGIHSSIPNTALYSRLEASSWGVVNQST</sequence>
<dbReference type="GO" id="GO:0046983">
    <property type="term" value="F:protein dimerization activity"/>
    <property type="evidence" value="ECO:0007669"/>
    <property type="project" value="InterPro"/>
</dbReference>
<evidence type="ECO:0000313" key="4">
    <source>
        <dbReference type="WBParaSite" id="HNAJ_0000324801-mRNA-1"/>
    </source>
</evidence>
<dbReference type="InterPro" id="IPR011598">
    <property type="entry name" value="bHLH_dom"/>
</dbReference>
<keyword evidence="3" id="KW-1185">Reference proteome</keyword>
<protein>
    <submittedName>
        <fullName evidence="4">BHLH domain-containing protein</fullName>
    </submittedName>
</protein>
<feature type="domain" description="BHLH" evidence="1">
    <location>
        <begin position="18"/>
        <end position="56"/>
    </location>
</feature>
<evidence type="ECO:0000313" key="2">
    <source>
        <dbReference type="EMBL" id="VDN99106.1"/>
    </source>
</evidence>
<name>A0A0R3T860_RODNA</name>
<dbReference type="Gene3D" id="4.10.280.10">
    <property type="entry name" value="Helix-loop-helix DNA-binding domain"/>
    <property type="match status" value="1"/>
</dbReference>
<proteinExistence type="predicted"/>
<dbReference type="OrthoDB" id="10047910at2759"/>
<dbReference type="InterPro" id="IPR036638">
    <property type="entry name" value="HLH_DNA-bd_sf"/>
</dbReference>
<dbReference type="Pfam" id="PF00010">
    <property type="entry name" value="HLH"/>
    <property type="match status" value="1"/>
</dbReference>
<dbReference type="AlphaFoldDB" id="A0A0R3T860"/>
<dbReference type="WBParaSite" id="HNAJ_0000324801-mRNA-1">
    <property type="protein sequence ID" value="HNAJ_0000324801-mRNA-1"/>
    <property type="gene ID" value="HNAJ_0000324801"/>
</dbReference>
<accession>A0A0R3T860</accession>
<gene>
    <name evidence="2" type="ORF">HNAJ_LOCUS3247</name>
</gene>